<comment type="caution">
    <text evidence="2">The sequence shown here is derived from an EMBL/GenBank/DDBJ whole genome shotgun (WGS) entry which is preliminary data.</text>
</comment>
<dbReference type="AlphaFoldDB" id="A0A916EM73"/>
<name>A0A916EM73_9GLOM</name>
<accession>A0A916EM73</accession>
<dbReference type="EMBL" id="CAGKOT010000089">
    <property type="protein sequence ID" value="CAB5394506.1"/>
    <property type="molecule type" value="Genomic_DNA"/>
</dbReference>
<evidence type="ECO:0000313" key="2">
    <source>
        <dbReference type="EMBL" id="CAB5394506.1"/>
    </source>
</evidence>
<dbReference type="Proteomes" id="UP000684084">
    <property type="component" value="Unassembled WGS sequence"/>
</dbReference>
<reference evidence="2" key="1">
    <citation type="submission" date="2020-05" db="EMBL/GenBank/DDBJ databases">
        <authorList>
            <person name="Rincon C."/>
            <person name="Sanders R I."/>
            <person name="Robbins C."/>
            <person name="Chaturvedi A."/>
        </authorList>
    </citation>
    <scope>NUCLEOTIDE SEQUENCE</scope>
    <source>
        <strain evidence="2">CHB12</strain>
    </source>
</reference>
<keyword evidence="1" id="KW-0732">Signal</keyword>
<feature type="signal peptide" evidence="1">
    <location>
        <begin position="1"/>
        <end position="21"/>
    </location>
</feature>
<evidence type="ECO:0000313" key="3">
    <source>
        <dbReference type="Proteomes" id="UP000684084"/>
    </source>
</evidence>
<gene>
    <name evidence="2" type="ORF">CHRIB12_LOCUS23360</name>
</gene>
<evidence type="ECO:0000256" key="1">
    <source>
        <dbReference type="SAM" id="SignalP"/>
    </source>
</evidence>
<dbReference type="OrthoDB" id="2411877at2759"/>
<organism evidence="2 3">
    <name type="scientific">Rhizophagus irregularis</name>
    <dbReference type="NCBI Taxonomy" id="588596"/>
    <lineage>
        <taxon>Eukaryota</taxon>
        <taxon>Fungi</taxon>
        <taxon>Fungi incertae sedis</taxon>
        <taxon>Mucoromycota</taxon>
        <taxon>Glomeromycotina</taxon>
        <taxon>Glomeromycetes</taxon>
        <taxon>Glomerales</taxon>
        <taxon>Glomeraceae</taxon>
        <taxon>Rhizophagus</taxon>
    </lineage>
</organism>
<sequence length="74" mass="7995">MKIALFLIFLTLLTTFTITTATPAPFPELLDKRTVCGDIVCKSGCGNSNACCCTICSNQTCRTHCNCECNCPQP</sequence>
<feature type="chain" id="PRO_5036964311" evidence="1">
    <location>
        <begin position="22"/>
        <end position="74"/>
    </location>
</feature>
<proteinExistence type="predicted"/>
<protein>
    <submittedName>
        <fullName evidence="2">Uncharacterized protein</fullName>
    </submittedName>
</protein>